<comment type="caution">
    <text evidence="1">The sequence shown here is derived from an EMBL/GenBank/DDBJ whole genome shotgun (WGS) entry which is preliminary data.</text>
</comment>
<protein>
    <submittedName>
        <fullName evidence="1">Uncharacterized protein</fullName>
    </submittedName>
</protein>
<name>X1IDZ5_9ZZZZ</name>
<accession>X1IDZ5</accession>
<organism evidence="1">
    <name type="scientific">marine sediment metagenome</name>
    <dbReference type="NCBI Taxonomy" id="412755"/>
    <lineage>
        <taxon>unclassified sequences</taxon>
        <taxon>metagenomes</taxon>
        <taxon>ecological metagenomes</taxon>
    </lineage>
</organism>
<feature type="non-terminal residue" evidence="1">
    <location>
        <position position="83"/>
    </location>
</feature>
<evidence type="ECO:0000313" key="1">
    <source>
        <dbReference type="EMBL" id="GAH55813.1"/>
    </source>
</evidence>
<proteinExistence type="predicted"/>
<reference evidence="1" key="1">
    <citation type="journal article" date="2014" name="Front. Microbiol.">
        <title>High frequency of phylogenetically diverse reductive dehalogenase-homologous genes in deep subseafloor sedimentary metagenomes.</title>
        <authorList>
            <person name="Kawai M."/>
            <person name="Futagami T."/>
            <person name="Toyoda A."/>
            <person name="Takaki Y."/>
            <person name="Nishi S."/>
            <person name="Hori S."/>
            <person name="Arai W."/>
            <person name="Tsubouchi T."/>
            <person name="Morono Y."/>
            <person name="Uchiyama I."/>
            <person name="Ito T."/>
            <person name="Fujiyama A."/>
            <person name="Inagaki F."/>
            <person name="Takami H."/>
        </authorList>
    </citation>
    <scope>NUCLEOTIDE SEQUENCE</scope>
    <source>
        <strain evidence="1">Expedition CK06-06</strain>
    </source>
</reference>
<sequence>MRNPTVIADKTIRTAQKPQNLRQRQIRQASRNTVYILDCRIAESVQLSRPQQEYHLDISRTKLFGYSQKIIKVPAFMQSAAAR</sequence>
<gene>
    <name evidence="1" type="ORF">S03H2_34448</name>
</gene>
<dbReference type="AlphaFoldDB" id="X1IDZ5"/>
<dbReference type="EMBL" id="BARU01021022">
    <property type="protein sequence ID" value="GAH55813.1"/>
    <property type="molecule type" value="Genomic_DNA"/>
</dbReference>